<dbReference type="PANTHER" id="PTHR31836:SF27">
    <property type="entry name" value="RLPA-LIKE PROTEIN DOUBLE-PSI BETA-BARREL DOMAIN-CONTAINING PROTEIN"/>
    <property type="match status" value="1"/>
</dbReference>
<protein>
    <recommendedName>
        <fullName evidence="6">RlpA-like protein double-psi beta-barrel domain-containing protein</fullName>
    </recommendedName>
</protein>
<dbReference type="InterPro" id="IPR036908">
    <property type="entry name" value="RlpA-like_sf"/>
</dbReference>
<keyword evidence="1 3" id="KW-0732">Signal</keyword>
<dbReference type="PROSITE" id="PS51257">
    <property type="entry name" value="PROKAR_LIPOPROTEIN"/>
    <property type="match status" value="1"/>
</dbReference>
<dbReference type="InterPro" id="IPR051477">
    <property type="entry name" value="Expansin_CellWall"/>
</dbReference>
<dbReference type="Gene3D" id="2.40.40.10">
    <property type="entry name" value="RlpA-like domain"/>
    <property type="match status" value="1"/>
</dbReference>
<feature type="region of interest" description="Disordered" evidence="2">
    <location>
        <begin position="124"/>
        <end position="148"/>
    </location>
</feature>
<dbReference type="Proteomes" id="UP000664203">
    <property type="component" value="Unassembled WGS sequence"/>
</dbReference>
<evidence type="ECO:0000313" key="5">
    <source>
        <dbReference type="Proteomes" id="UP000664203"/>
    </source>
</evidence>
<dbReference type="OrthoDB" id="623670at2759"/>
<accession>A0A8H3J933</accession>
<reference evidence="4" key="1">
    <citation type="submission" date="2021-03" db="EMBL/GenBank/DDBJ databases">
        <authorList>
            <person name="Tagirdzhanova G."/>
        </authorList>
    </citation>
    <scope>NUCLEOTIDE SEQUENCE</scope>
</reference>
<keyword evidence="5" id="KW-1185">Reference proteome</keyword>
<evidence type="ECO:0000256" key="1">
    <source>
        <dbReference type="ARBA" id="ARBA00022729"/>
    </source>
</evidence>
<comment type="caution">
    <text evidence="4">The sequence shown here is derived from an EMBL/GenBank/DDBJ whole genome shotgun (WGS) entry which is preliminary data.</text>
</comment>
<evidence type="ECO:0008006" key="6">
    <source>
        <dbReference type="Google" id="ProtNLM"/>
    </source>
</evidence>
<name>A0A8H3J933_9LECA</name>
<dbReference type="SUPFAM" id="SSF50685">
    <property type="entry name" value="Barwin-like endoglucanases"/>
    <property type="match status" value="1"/>
</dbReference>
<dbReference type="PANTHER" id="PTHR31836">
    <property type="match status" value="1"/>
</dbReference>
<sequence length="291" mass="28401">MKLPAVALGLAISIPLANAYTGDLTHYTPGLGSCGINNQNGDAIVALSYLIMSNLGNPNNNPICNKQISIHNPTTGTDTIATVTDTCEGCAFDNIDVPLDLFNTIAPNGNGRVHGIEWTPIGWTVPGGSGESESTTGQSSGSSSVVQPSSSTAAAAAAAATMPSAALPTTPVVQEKVAAVAPSAAAAAAAAAAAPSESSSAPAAPSSVPATAPSVAPSAASPSIAPTASAPAGSSSASCTTAGQSVCSADGTQIGTCTMELTVQFGPVAQGTKCVGGYMVMANSRLRARRG</sequence>
<evidence type="ECO:0000256" key="3">
    <source>
        <dbReference type="SAM" id="SignalP"/>
    </source>
</evidence>
<dbReference type="CDD" id="cd22191">
    <property type="entry name" value="DPBB_RlpA_EXP_N-like"/>
    <property type="match status" value="1"/>
</dbReference>
<feature type="signal peptide" evidence="3">
    <location>
        <begin position="1"/>
        <end position="19"/>
    </location>
</feature>
<dbReference type="AlphaFoldDB" id="A0A8H3J933"/>
<evidence type="ECO:0000313" key="4">
    <source>
        <dbReference type="EMBL" id="CAF9942909.1"/>
    </source>
</evidence>
<feature type="region of interest" description="Disordered" evidence="2">
    <location>
        <begin position="197"/>
        <end position="235"/>
    </location>
</feature>
<organism evidence="4 5">
    <name type="scientific">Alectoria fallacina</name>
    <dbReference type="NCBI Taxonomy" id="1903189"/>
    <lineage>
        <taxon>Eukaryota</taxon>
        <taxon>Fungi</taxon>
        <taxon>Dikarya</taxon>
        <taxon>Ascomycota</taxon>
        <taxon>Pezizomycotina</taxon>
        <taxon>Lecanoromycetes</taxon>
        <taxon>OSLEUM clade</taxon>
        <taxon>Lecanoromycetidae</taxon>
        <taxon>Lecanorales</taxon>
        <taxon>Lecanorineae</taxon>
        <taxon>Parmeliaceae</taxon>
        <taxon>Alectoria</taxon>
    </lineage>
</organism>
<dbReference type="EMBL" id="CAJPDR010000835">
    <property type="protein sequence ID" value="CAF9942909.1"/>
    <property type="molecule type" value="Genomic_DNA"/>
</dbReference>
<evidence type="ECO:0000256" key="2">
    <source>
        <dbReference type="SAM" id="MobiDB-lite"/>
    </source>
</evidence>
<proteinExistence type="predicted"/>
<feature type="compositionally biased region" description="Low complexity" evidence="2">
    <location>
        <begin position="131"/>
        <end position="148"/>
    </location>
</feature>
<gene>
    <name evidence="4" type="ORF">ALECFALPRED_010216</name>
</gene>
<feature type="chain" id="PRO_5033985767" description="RlpA-like protein double-psi beta-barrel domain-containing protein" evidence="3">
    <location>
        <begin position="20"/>
        <end position="291"/>
    </location>
</feature>